<dbReference type="Proteomes" id="UP001341840">
    <property type="component" value="Unassembled WGS sequence"/>
</dbReference>
<sequence length="114" mass="13229">MGRKWKWKVKKRREAPSSGWCGVPSDCLLSVASHKSLMTFVDALQKSQMIDDHKKFYGTFIKYVMDIIITFNVDEDIGDDQVELLRLERCDPWWGRGVPVHGDIYDVQCSSNFK</sequence>
<name>A0ABU6Y6U5_9FABA</name>
<keyword evidence="2" id="KW-1185">Reference proteome</keyword>
<comment type="caution">
    <text evidence="1">The sequence shown here is derived from an EMBL/GenBank/DDBJ whole genome shotgun (WGS) entry which is preliminary data.</text>
</comment>
<reference evidence="1 2" key="1">
    <citation type="journal article" date="2023" name="Plants (Basel)">
        <title>Bridging the Gap: Combining Genomics and Transcriptomics Approaches to Understand Stylosanthes scabra, an Orphan Legume from the Brazilian Caatinga.</title>
        <authorList>
            <person name="Ferreira-Neto J.R.C."/>
            <person name="da Silva M.D."/>
            <person name="Binneck E."/>
            <person name="de Melo N.F."/>
            <person name="da Silva R.H."/>
            <person name="de Melo A.L.T.M."/>
            <person name="Pandolfi V."/>
            <person name="Bustamante F.O."/>
            <person name="Brasileiro-Vidal A.C."/>
            <person name="Benko-Iseppon A.M."/>
        </authorList>
    </citation>
    <scope>NUCLEOTIDE SEQUENCE [LARGE SCALE GENOMIC DNA]</scope>
    <source>
        <tissue evidence="1">Leaves</tissue>
    </source>
</reference>
<evidence type="ECO:0000313" key="1">
    <source>
        <dbReference type="EMBL" id="MED6204989.1"/>
    </source>
</evidence>
<gene>
    <name evidence="1" type="ORF">PIB30_013985</name>
</gene>
<protein>
    <submittedName>
        <fullName evidence="1">Uncharacterized protein</fullName>
    </submittedName>
</protein>
<accession>A0ABU6Y6U5</accession>
<organism evidence="1 2">
    <name type="scientific">Stylosanthes scabra</name>
    <dbReference type="NCBI Taxonomy" id="79078"/>
    <lineage>
        <taxon>Eukaryota</taxon>
        <taxon>Viridiplantae</taxon>
        <taxon>Streptophyta</taxon>
        <taxon>Embryophyta</taxon>
        <taxon>Tracheophyta</taxon>
        <taxon>Spermatophyta</taxon>
        <taxon>Magnoliopsida</taxon>
        <taxon>eudicotyledons</taxon>
        <taxon>Gunneridae</taxon>
        <taxon>Pentapetalae</taxon>
        <taxon>rosids</taxon>
        <taxon>fabids</taxon>
        <taxon>Fabales</taxon>
        <taxon>Fabaceae</taxon>
        <taxon>Papilionoideae</taxon>
        <taxon>50 kb inversion clade</taxon>
        <taxon>dalbergioids sensu lato</taxon>
        <taxon>Dalbergieae</taxon>
        <taxon>Pterocarpus clade</taxon>
        <taxon>Stylosanthes</taxon>
    </lineage>
</organism>
<evidence type="ECO:0000313" key="2">
    <source>
        <dbReference type="Proteomes" id="UP001341840"/>
    </source>
</evidence>
<proteinExistence type="predicted"/>
<dbReference type="EMBL" id="JASCZI010241692">
    <property type="protein sequence ID" value="MED6204989.1"/>
    <property type="molecule type" value="Genomic_DNA"/>
</dbReference>